<dbReference type="GO" id="GO:0000981">
    <property type="term" value="F:DNA-binding transcription factor activity, RNA polymerase II-specific"/>
    <property type="evidence" value="ECO:0007669"/>
    <property type="project" value="InterPro"/>
</dbReference>
<evidence type="ECO:0000256" key="5">
    <source>
        <dbReference type="ARBA" id="ARBA00023163"/>
    </source>
</evidence>
<dbReference type="EMBL" id="JAJTJA010000002">
    <property type="protein sequence ID" value="KAH8703643.1"/>
    <property type="molecule type" value="Genomic_DNA"/>
</dbReference>
<feature type="region of interest" description="Disordered" evidence="7">
    <location>
        <begin position="1"/>
        <end position="25"/>
    </location>
</feature>
<reference evidence="9" key="1">
    <citation type="submission" date="2021-12" db="EMBL/GenBank/DDBJ databases">
        <title>Convergent genome expansion in fungi linked to evolution of root-endophyte symbiosis.</title>
        <authorList>
            <consortium name="DOE Joint Genome Institute"/>
            <person name="Ke Y.-H."/>
            <person name="Bonito G."/>
            <person name="Liao H.-L."/>
            <person name="Looney B."/>
            <person name="Rojas-Flechas A."/>
            <person name="Nash J."/>
            <person name="Hameed K."/>
            <person name="Schadt C."/>
            <person name="Martin F."/>
            <person name="Crous P.W."/>
            <person name="Miettinen O."/>
            <person name="Magnuson J.K."/>
            <person name="Labbe J."/>
            <person name="Jacobson D."/>
            <person name="Doktycz M.J."/>
            <person name="Veneault-Fourrey C."/>
            <person name="Kuo A."/>
            <person name="Mondo S."/>
            <person name="Calhoun S."/>
            <person name="Riley R."/>
            <person name="Ohm R."/>
            <person name="LaButti K."/>
            <person name="Andreopoulos B."/>
            <person name="Pangilinan J."/>
            <person name="Nolan M."/>
            <person name="Tritt A."/>
            <person name="Clum A."/>
            <person name="Lipzen A."/>
            <person name="Daum C."/>
            <person name="Barry K."/>
            <person name="Grigoriev I.V."/>
            <person name="Vilgalys R."/>
        </authorList>
    </citation>
    <scope>NUCLEOTIDE SEQUENCE</scope>
    <source>
        <strain evidence="9">PMI_201</strain>
    </source>
</reference>
<dbReference type="InterPro" id="IPR021858">
    <property type="entry name" value="Fun_TF"/>
</dbReference>
<dbReference type="PANTHER" id="PTHR36206:SF12">
    <property type="entry name" value="ASPERCRYPTIN BIOSYNTHESIS CLUSTER-SPECIFIC TRANSCRIPTION REGULATOR ATNN-RELATED"/>
    <property type="match status" value="1"/>
</dbReference>
<dbReference type="SUPFAM" id="SSF57701">
    <property type="entry name" value="Zn2/Cys6 DNA-binding domain"/>
    <property type="match status" value="1"/>
</dbReference>
<evidence type="ECO:0000313" key="9">
    <source>
        <dbReference type="EMBL" id="KAH8703643.1"/>
    </source>
</evidence>
<dbReference type="Gene3D" id="4.10.240.10">
    <property type="entry name" value="Zn(2)-C6 fungal-type DNA-binding domain"/>
    <property type="match status" value="1"/>
</dbReference>
<dbReference type="GeneID" id="70240865"/>
<dbReference type="InterPro" id="IPR052360">
    <property type="entry name" value="Transcr_Regulatory_Proteins"/>
</dbReference>
<gene>
    <name evidence="9" type="ORF">BGW36DRAFT_288499</name>
</gene>
<evidence type="ECO:0000256" key="4">
    <source>
        <dbReference type="ARBA" id="ARBA00023125"/>
    </source>
</evidence>
<feature type="domain" description="Zn(2)-C6 fungal-type" evidence="8">
    <location>
        <begin position="34"/>
        <end position="62"/>
    </location>
</feature>
<protein>
    <recommendedName>
        <fullName evidence="8">Zn(2)-C6 fungal-type domain-containing protein</fullName>
    </recommendedName>
</protein>
<keyword evidence="5" id="KW-0804">Transcription</keyword>
<dbReference type="Pfam" id="PF00172">
    <property type="entry name" value="Zn_clus"/>
    <property type="match status" value="1"/>
</dbReference>
<keyword evidence="3" id="KW-0805">Transcription regulation</keyword>
<evidence type="ECO:0000256" key="3">
    <source>
        <dbReference type="ARBA" id="ARBA00023015"/>
    </source>
</evidence>
<sequence length="629" mass="71477">MGSSKGGTTGLNKTPKIRSGAARRRQWAPKVRTGCMTCKIRRVKCDETKPDCRRCLSTGRKCDGYEDAELSPPSHRESDIPGSQTTQLVVPYRDSAHHLLSTPSTQHLLPGNETENQYFDFFRLVTTSNLANSFDFGFWSYNILQASHQYPALFHATTAFGSIHRAFLSDTTPATVPRKHTEKNVEFALRQFNKSIRSLSKLLSQRTYTFLDQQVVLTTCILFSCLCILQGRQSQAFMHVNNGLKMLYEWRLNDRSLPRSGSRGVVIDMLMLVFTRLDTQIRPYLIGQEAVLKWTEAPVIPPPTNIPFLSLLEAYVDLEVIFNHAMRLIMNKDFHKPMRPAYIVDQKELISCQLSDWDTRLADFLKNTTLHEREIDQNSLDLVQLRRGFATVLLYSETFRGQHIHDSLSPIYEELLRLSANVLRHTDSTESPSPLTSVLFEKRPEHPAFNLASAITEPLFWTGIRCREPIIRRKALRLLQLYPRREGICEGMLADKIVRTVISIEESNCPRSIEYRQSISNSSSLSSQPSSSSPSSSASSPSTNATSEYLTLDHLCSIQNFASPAMSLGGDKAADLSPCSEEGQWVCEKHRVAHFQYILFTERQLKVVMWTVEDLQLGRDGRSLISSWW</sequence>
<dbReference type="Pfam" id="PF11951">
    <property type="entry name" value="Fungal_trans_2"/>
    <property type="match status" value="1"/>
</dbReference>
<name>A0AAD4KZU3_9EURO</name>
<dbReference type="PROSITE" id="PS50048">
    <property type="entry name" value="ZN2_CY6_FUNGAL_2"/>
    <property type="match status" value="1"/>
</dbReference>
<dbReference type="AlphaFoldDB" id="A0AAD4KZU3"/>
<dbReference type="GO" id="GO:0008270">
    <property type="term" value="F:zinc ion binding"/>
    <property type="evidence" value="ECO:0007669"/>
    <property type="project" value="InterPro"/>
</dbReference>
<comment type="caution">
    <text evidence="9">The sequence shown here is derived from an EMBL/GenBank/DDBJ whole genome shotgun (WGS) entry which is preliminary data.</text>
</comment>
<dbReference type="PANTHER" id="PTHR36206">
    <property type="entry name" value="ASPERCRYPTIN BIOSYNTHESIS CLUSTER-SPECIFIC TRANSCRIPTION REGULATOR ATNN-RELATED"/>
    <property type="match status" value="1"/>
</dbReference>
<keyword evidence="6" id="KW-0539">Nucleus</keyword>
<evidence type="ECO:0000256" key="6">
    <source>
        <dbReference type="ARBA" id="ARBA00023242"/>
    </source>
</evidence>
<evidence type="ECO:0000259" key="8">
    <source>
        <dbReference type="PROSITE" id="PS50048"/>
    </source>
</evidence>
<evidence type="ECO:0000313" key="10">
    <source>
        <dbReference type="Proteomes" id="UP001201262"/>
    </source>
</evidence>
<dbReference type="InterPro" id="IPR036864">
    <property type="entry name" value="Zn2-C6_fun-type_DNA-bd_sf"/>
</dbReference>
<dbReference type="SMART" id="SM00066">
    <property type="entry name" value="GAL4"/>
    <property type="match status" value="1"/>
</dbReference>
<evidence type="ECO:0000256" key="1">
    <source>
        <dbReference type="ARBA" id="ARBA00022723"/>
    </source>
</evidence>
<dbReference type="InterPro" id="IPR001138">
    <property type="entry name" value="Zn2Cys6_DnaBD"/>
</dbReference>
<keyword evidence="1" id="KW-0479">Metal-binding</keyword>
<organism evidence="9 10">
    <name type="scientific">Talaromyces proteolyticus</name>
    <dbReference type="NCBI Taxonomy" id="1131652"/>
    <lineage>
        <taxon>Eukaryota</taxon>
        <taxon>Fungi</taxon>
        <taxon>Dikarya</taxon>
        <taxon>Ascomycota</taxon>
        <taxon>Pezizomycotina</taxon>
        <taxon>Eurotiomycetes</taxon>
        <taxon>Eurotiomycetidae</taxon>
        <taxon>Eurotiales</taxon>
        <taxon>Trichocomaceae</taxon>
        <taxon>Talaromyces</taxon>
        <taxon>Talaromyces sect. Bacilispori</taxon>
    </lineage>
</organism>
<evidence type="ECO:0000256" key="7">
    <source>
        <dbReference type="SAM" id="MobiDB-lite"/>
    </source>
</evidence>
<keyword evidence="4" id="KW-0238">DNA-binding</keyword>
<keyword evidence="2" id="KW-0862">Zinc</keyword>
<dbReference type="RefSeq" id="XP_046076661.1">
    <property type="nucleotide sequence ID" value="XM_046210578.1"/>
</dbReference>
<evidence type="ECO:0000256" key="2">
    <source>
        <dbReference type="ARBA" id="ARBA00022833"/>
    </source>
</evidence>
<feature type="region of interest" description="Disordered" evidence="7">
    <location>
        <begin position="520"/>
        <end position="544"/>
    </location>
</feature>
<dbReference type="Proteomes" id="UP001201262">
    <property type="component" value="Unassembled WGS sequence"/>
</dbReference>
<keyword evidence="10" id="KW-1185">Reference proteome</keyword>
<proteinExistence type="predicted"/>
<accession>A0AAD4KZU3</accession>
<dbReference type="CDD" id="cd00067">
    <property type="entry name" value="GAL4"/>
    <property type="match status" value="1"/>
</dbReference>
<dbReference type="GO" id="GO:0003677">
    <property type="term" value="F:DNA binding"/>
    <property type="evidence" value="ECO:0007669"/>
    <property type="project" value="UniProtKB-KW"/>
</dbReference>
<dbReference type="PROSITE" id="PS00463">
    <property type="entry name" value="ZN2_CY6_FUNGAL_1"/>
    <property type="match status" value="1"/>
</dbReference>